<evidence type="ECO:0000313" key="2">
    <source>
        <dbReference type="Proteomes" id="UP000224974"/>
    </source>
</evidence>
<proteinExistence type="predicted"/>
<name>A0A2C6DVD0_9GAMM</name>
<sequence length="114" mass="13116">MRDELIIYLHGLSDEKYQSKAWIEDDHPNGGHDELDYTIHFLYDDTDLANDPLSLIGWILRDTIEANAIAALIDKLNILFEMYGTDLSDKEYLAKTEWKDVVKAAKLAEMALRT</sequence>
<dbReference type="EMBL" id="PDDX01000001">
    <property type="protein sequence ID" value="PHI32663.1"/>
    <property type="molecule type" value="Genomic_DNA"/>
</dbReference>
<dbReference type="STRING" id="1111728.GCA_000427805_01802"/>
<protein>
    <submittedName>
        <fullName evidence="1">Uncharacterized protein</fullName>
    </submittedName>
</protein>
<dbReference type="Proteomes" id="UP000224974">
    <property type="component" value="Unassembled WGS sequence"/>
</dbReference>
<dbReference type="AlphaFoldDB" id="A0A2C6DVD0"/>
<dbReference type="NCBIfam" id="NF047838">
    <property type="entry name" value="SCO4402_fam"/>
    <property type="match status" value="1"/>
</dbReference>
<dbReference type="OrthoDB" id="8454954at2"/>
<gene>
    <name evidence="1" type="ORF">CRN84_11310</name>
</gene>
<accession>A0A2C6DVD0</accession>
<evidence type="ECO:0000313" key="1">
    <source>
        <dbReference type="EMBL" id="PHI32663.1"/>
    </source>
</evidence>
<organism evidence="1 2">
    <name type="scientific">Budvicia aquatica</name>
    <dbReference type="NCBI Taxonomy" id="82979"/>
    <lineage>
        <taxon>Bacteria</taxon>
        <taxon>Pseudomonadati</taxon>
        <taxon>Pseudomonadota</taxon>
        <taxon>Gammaproteobacteria</taxon>
        <taxon>Enterobacterales</taxon>
        <taxon>Budviciaceae</taxon>
        <taxon>Budvicia</taxon>
    </lineage>
</organism>
<dbReference type="Pfam" id="PF25656">
    <property type="entry name" value="DUF7945"/>
    <property type="match status" value="1"/>
</dbReference>
<comment type="caution">
    <text evidence="1">The sequence shown here is derived from an EMBL/GenBank/DDBJ whole genome shotgun (WGS) entry which is preliminary data.</text>
</comment>
<keyword evidence="2" id="KW-1185">Reference proteome</keyword>
<dbReference type="InterPro" id="IPR057705">
    <property type="entry name" value="DUF7945"/>
</dbReference>
<reference evidence="2" key="1">
    <citation type="submission" date="2017-09" db="EMBL/GenBank/DDBJ databases">
        <title>FDA dAtabase for Regulatory Grade micrObial Sequences (FDA-ARGOS): Supporting development and validation of Infectious Disease Dx tests.</title>
        <authorList>
            <person name="Minogue T."/>
            <person name="Wolcott M."/>
            <person name="Wasieloski L."/>
            <person name="Aguilar W."/>
            <person name="Moore D."/>
            <person name="Tallon L."/>
            <person name="Sadzewicz L."/>
            <person name="Ott S."/>
            <person name="Zhao X."/>
            <person name="Nagaraj S."/>
            <person name="Vavikolanu K."/>
            <person name="Aluvathingal J."/>
            <person name="Nadendla S."/>
            <person name="Sichtig H."/>
        </authorList>
    </citation>
    <scope>NUCLEOTIDE SEQUENCE [LARGE SCALE GENOMIC DNA]</scope>
    <source>
        <strain evidence="2">FDAARGOS_387</strain>
    </source>
</reference>